<protein>
    <submittedName>
        <fullName evidence="2">Uncharacterized protein</fullName>
    </submittedName>
</protein>
<feature type="compositionally biased region" description="Low complexity" evidence="1">
    <location>
        <begin position="16"/>
        <end position="28"/>
    </location>
</feature>
<comment type="caution">
    <text evidence="2">The sequence shown here is derived from an EMBL/GenBank/DDBJ whole genome shotgun (WGS) entry which is preliminary data.</text>
</comment>
<reference evidence="2 3" key="1">
    <citation type="submission" date="2024-09" db="EMBL/GenBank/DDBJ databases">
        <authorList>
            <person name="Sun Q."/>
            <person name="Mori K."/>
        </authorList>
    </citation>
    <scope>NUCLEOTIDE SEQUENCE [LARGE SCALE GENOMIC DNA]</scope>
    <source>
        <strain evidence="2 3">JCM 1342</strain>
    </source>
</reference>
<feature type="region of interest" description="Disordered" evidence="1">
    <location>
        <begin position="1"/>
        <end position="54"/>
    </location>
</feature>
<dbReference type="RefSeq" id="WP_378721224.1">
    <property type="nucleotide sequence ID" value="NZ_JBHMBE010000003.1"/>
</dbReference>
<accession>A0ABV5T150</accession>
<dbReference type="EMBL" id="JBHMBE010000003">
    <property type="protein sequence ID" value="MFB9645607.1"/>
    <property type="molecule type" value="Genomic_DNA"/>
</dbReference>
<keyword evidence="3" id="KW-1185">Reference proteome</keyword>
<sequence>MPSPVVAPGATGISGGSPVSSGVGDADSPGAAPVSAGRTGETASAASVTAGTSR</sequence>
<evidence type="ECO:0000313" key="3">
    <source>
        <dbReference type="Proteomes" id="UP001589611"/>
    </source>
</evidence>
<gene>
    <name evidence="2" type="ORF">ACFFPJ_07335</name>
</gene>
<proteinExistence type="predicted"/>
<feature type="compositionally biased region" description="Low complexity" evidence="1">
    <location>
        <begin position="39"/>
        <end position="54"/>
    </location>
</feature>
<organism evidence="2 3">
    <name type="scientific">Microbacterium terregens</name>
    <dbReference type="NCBI Taxonomy" id="69363"/>
    <lineage>
        <taxon>Bacteria</taxon>
        <taxon>Bacillati</taxon>
        <taxon>Actinomycetota</taxon>
        <taxon>Actinomycetes</taxon>
        <taxon>Micrococcales</taxon>
        <taxon>Microbacteriaceae</taxon>
        <taxon>Microbacterium</taxon>
    </lineage>
</organism>
<name>A0ABV5T150_9MICO</name>
<evidence type="ECO:0000256" key="1">
    <source>
        <dbReference type="SAM" id="MobiDB-lite"/>
    </source>
</evidence>
<evidence type="ECO:0000313" key="2">
    <source>
        <dbReference type="EMBL" id="MFB9645607.1"/>
    </source>
</evidence>
<dbReference type="Proteomes" id="UP001589611">
    <property type="component" value="Unassembled WGS sequence"/>
</dbReference>